<reference evidence="1 2" key="1">
    <citation type="submission" date="2019-05" db="EMBL/GenBank/DDBJ databases">
        <title>Draft genome sequence of Actinomadura sp. 14C53.</title>
        <authorList>
            <person name="Saricaoglu S."/>
            <person name="Isik K."/>
        </authorList>
    </citation>
    <scope>NUCLEOTIDE SEQUENCE [LARGE SCALE GENOMIC DNA]</scope>
    <source>
        <strain evidence="1 2">14C53</strain>
    </source>
</reference>
<dbReference type="EMBL" id="VCKW01000069">
    <property type="protein sequence ID" value="TMR00849.1"/>
    <property type="molecule type" value="Genomic_DNA"/>
</dbReference>
<organism evidence="1 2">
    <name type="scientific">Actinomadura soli</name>
    <dbReference type="NCBI Taxonomy" id="2508997"/>
    <lineage>
        <taxon>Bacteria</taxon>
        <taxon>Bacillati</taxon>
        <taxon>Actinomycetota</taxon>
        <taxon>Actinomycetes</taxon>
        <taxon>Streptosporangiales</taxon>
        <taxon>Thermomonosporaceae</taxon>
        <taxon>Actinomadura</taxon>
    </lineage>
</organism>
<evidence type="ECO:0000313" key="2">
    <source>
        <dbReference type="Proteomes" id="UP000309174"/>
    </source>
</evidence>
<dbReference type="Pfam" id="PF20120">
    <property type="entry name" value="DUF6510"/>
    <property type="match status" value="1"/>
</dbReference>
<dbReference type="RefSeq" id="WP_138645882.1">
    <property type="nucleotide sequence ID" value="NZ_VCKW01000069.1"/>
</dbReference>
<sequence length="97" mass="10358">MTLRHRQAVHGHVDGNALAGPLSELFAVDVTAAEGRCVNCGLTGPIATLMVYDRAPGMVARCAGCDNVVLRLVRTPDAAWLDLTGMTWLRVQLPTTT</sequence>
<name>A0A5C4JC25_9ACTN</name>
<comment type="caution">
    <text evidence="1">The sequence shown here is derived from an EMBL/GenBank/DDBJ whole genome shotgun (WGS) entry which is preliminary data.</text>
</comment>
<proteinExistence type="predicted"/>
<accession>A0A5C4JC25</accession>
<keyword evidence="2" id="KW-1185">Reference proteome</keyword>
<dbReference type="AlphaFoldDB" id="A0A5C4JC25"/>
<evidence type="ECO:0000313" key="1">
    <source>
        <dbReference type="EMBL" id="TMR00849.1"/>
    </source>
</evidence>
<dbReference type="OrthoDB" id="165401at2"/>
<protein>
    <submittedName>
        <fullName evidence="1">Uncharacterized protein</fullName>
    </submittedName>
</protein>
<dbReference type="InterPro" id="IPR045423">
    <property type="entry name" value="DUF6510"/>
</dbReference>
<dbReference type="Proteomes" id="UP000309174">
    <property type="component" value="Unassembled WGS sequence"/>
</dbReference>
<gene>
    <name evidence="1" type="ORF">ETD83_15785</name>
</gene>